<dbReference type="AlphaFoldDB" id="A0A162TGV5"/>
<evidence type="ECO:0000313" key="2">
    <source>
        <dbReference type="Proteomes" id="UP000077315"/>
    </source>
</evidence>
<dbReference type="VEuPathDB" id="FungiDB:PHYBLDRAFT_173472"/>
<name>A0A162TGV5_PHYB8</name>
<keyword evidence="2" id="KW-1185">Reference proteome</keyword>
<dbReference type="OrthoDB" id="2379842at2759"/>
<proteinExistence type="predicted"/>
<evidence type="ECO:0000313" key="1">
    <source>
        <dbReference type="EMBL" id="OAD68482.1"/>
    </source>
</evidence>
<dbReference type="GeneID" id="28997949"/>
<dbReference type="EMBL" id="KV440995">
    <property type="protein sequence ID" value="OAD68482.1"/>
    <property type="molecule type" value="Genomic_DNA"/>
</dbReference>
<dbReference type="RefSeq" id="XP_018286522.1">
    <property type="nucleotide sequence ID" value="XM_018437043.1"/>
</dbReference>
<dbReference type="InParanoid" id="A0A162TGV5"/>
<gene>
    <name evidence="1" type="ORF">PHYBLDRAFT_173472</name>
</gene>
<sequence length="172" mass="20259">MIALERCIEAERKHKKMKTAKEQNNRILIFQSRWQLWILSNSNGNISEPERRMKNDNMSASTNPLIISLKNKRSPLPQQHWVGTIDHPQLVADAFNRSIDIYWNTPRETENCLFVPLTTTPEKLEPIIIVLDINHFLLAKRKPIRDFTWPKINPFHKAIVKRYCLSNNSIIY</sequence>
<reference evidence="2" key="1">
    <citation type="submission" date="2015-06" db="EMBL/GenBank/DDBJ databases">
        <title>Expansion of signal transduction pathways in fungi by whole-genome duplication.</title>
        <authorList>
            <consortium name="DOE Joint Genome Institute"/>
            <person name="Corrochano L.M."/>
            <person name="Kuo A."/>
            <person name="Marcet-Houben M."/>
            <person name="Polaino S."/>
            <person name="Salamov A."/>
            <person name="Villalobos J.M."/>
            <person name="Alvarez M.I."/>
            <person name="Avalos J."/>
            <person name="Benito E.P."/>
            <person name="Benoit I."/>
            <person name="Burger G."/>
            <person name="Camino L.P."/>
            <person name="Canovas D."/>
            <person name="Cerda-Olmedo E."/>
            <person name="Cheng J.-F."/>
            <person name="Dominguez A."/>
            <person name="Elias M."/>
            <person name="Eslava A.P."/>
            <person name="Glaser F."/>
            <person name="Grimwood J."/>
            <person name="Gutierrez G."/>
            <person name="Heitman J."/>
            <person name="Henrissat B."/>
            <person name="Iturriaga E.A."/>
            <person name="Lang B.F."/>
            <person name="Lavin J.L."/>
            <person name="Lee S."/>
            <person name="Li W."/>
            <person name="Lindquist E."/>
            <person name="Lopez-Garcia S."/>
            <person name="Luque E.M."/>
            <person name="Marcos A.T."/>
            <person name="Martin J."/>
            <person name="McCluskey K."/>
            <person name="Medina H.R."/>
            <person name="Miralles-Duran A."/>
            <person name="Miyazaki A."/>
            <person name="Munoz-Torres E."/>
            <person name="Oguiza J.A."/>
            <person name="Ohm R."/>
            <person name="Olmedo M."/>
            <person name="Orejas M."/>
            <person name="Ortiz-Castellanos L."/>
            <person name="Pisabarro A.G."/>
            <person name="Rodriguez-Romero J."/>
            <person name="Ruiz-Herrera J."/>
            <person name="Ruiz-Vazquez R."/>
            <person name="Sanz C."/>
            <person name="Schackwitz W."/>
            <person name="Schmutz J."/>
            <person name="Shahriari M."/>
            <person name="Shelest E."/>
            <person name="Silva-Franco F."/>
            <person name="Soanes D."/>
            <person name="Syed K."/>
            <person name="Tagua V.G."/>
            <person name="Talbot N.J."/>
            <person name="Thon M."/>
            <person name="De vries R.P."/>
            <person name="Wiebenga A."/>
            <person name="Yadav J.S."/>
            <person name="Braun E.L."/>
            <person name="Baker S."/>
            <person name="Garre V."/>
            <person name="Horwitz B."/>
            <person name="Torres-Martinez S."/>
            <person name="Idnurm A."/>
            <person name="Herrera-Estrella A."/>
            <person name="Gabaldon T."/>
            <person name="Grigoriev I.V."/>
        </authorList>
    </citation>
    <scope>NUCLEOTIDE SEQUENCE [LARGE SCALE GENOMIC DNA]</scope>
    <source>
        <strain evidence="2">NRRL 1555(-)</strain>
    </source>
</reference>
<organism evidence="1 2">
    <name type="scientific">Phycomyces blakesleeanus (strain ATCC 8743b / DSM 1359 / FGSC 10004 / NBRC 33097 / NRRL 1555)</name>
    <dbReference type="NCBI Taxonomy" id="763407"/>
    <lineage>
        <taxon>Eukaryota</taxon>
        <taxon>Fungi</taxon>
        <taxon>Fungi incertae sedis</taxon>
        <taxon>Mucoromycota</taxon>
        <taxon>Mucoromycotina</taxon>
        <taxon>Mucoromycetes</taxon>
        <taxon>Mucorales</taxon>
        <taxon>Phycomycetaceae</taxon>
        <taxon>Phycomyces</taxon>
    </lineage>
</organism>
<protein>
    <submittedName>
        <fullName evidence="1">Uncharacterized protein</fullName>
    </submittedName>
</protein>
<accession>A0A162TGV5</accession>
<dbReference type="Proteomes" id="UP000077315">
    <property type="component" value="Unassembled WGS sequence"/>
</dbReference>